<accession>A0A9Q9EQ04</accession>
<evidence type="ECO:0000313" key="2">
    <source>
        <dbReference type="EMBL" id="USW58277.1"/>
    </source>
</evidence>
<evidence type="ECO:0000256" key="1">
    <source>
        <dbReference type="SAM" id="MobiDB-lite"/>
    </source>
</evidence>
<name>A0A9Q9EQ04_9PEZI</name>
<keyword evidence="3" id="KW-1185">Reference proteome</keyword>
<reference evidence="2" key="1">
    <citation type="submission" date="2022-06" db="EMBL/GenBank/DDBJ databases">
        <title>Complete genome sequences of two strains of the flax pathogen Septoria linicola.</title>
        <authorList>
            <person name="Lapalu N."/>
            <person name="Simon A."/>
            <person name="Demenou B."/>
            <person name="Paumier D."/>
            <person name="Guillot M.-P."/>
            <person name="Gout L."/>
            <person name="Valade R."/>
        </authorList>
    </citation>
    <scope>NUCLEOTIDE SEQUENCE</scope>
    <source>
        <strain evidence="2">SE15195</strain>
    </source>
</reference>
<dbReference type="EMBL" id="CP099428">
    <property type="protein sequence ID" value="USW58277.1"/>
    <property type="molecule type" value="Genomic_DNA"/>
</dbReference>
<sequence>MSHLHKAQRGYDLACAYGEPGDEDTVQQMPALLAQMKSTIYAALEAEDAATAKPAVDTAPSTPPHFIAMFDGPADPLPGQEDESAQKTTPLQIRWQTSMRLRRDREGLKLAASELDLRKLFDEGQVDNEEVDKGQGDKEKVDKGKDSIHYEEDGRSMPIE</sequence>
<dbReference type="AlphaFoldDB" id="A0A9Q9EQ04"/>
<feature type="compositionally biased region" description="Basic and acidic residues" evidence="1">
    <location>
        <begin position="131"/>
        <end position="160"/>
    </location>
</feature>
<dbReference type="Proteomes" id="UP001056384">
    <property type="component" value="Chromosome 11"/>
</dbReference>
<protein>
    <submittedName>
        <fullName evidence="2">Uncharacterized protein</fullName>
    </submittedName>
</protein>
<organism evidence="2 3">
    <name type="scientific">Septoria linicola</name>
    <dbReference type="NCBI Taxonomy" id="215465"/>
    <lineage>
        <taxon>Eukaryota</taxon>
        <taxon>Fungi</taxon>
        <taxon>Dikarya</taxon>
        <taxon>Ascomycota</taxon>
        <taxon>Pezizomycotina</taxon>
        <taxon>Dothideomycetes</taxon>
        <taxon>Dothideomycetidae</taxon>
        <taxon>Mycosphaerellales</taxon>
        <taxon>Mycosphaerellaceae</taxon>
        <taxon>Septoria</taxon>
    </lineage>
</organism>
<gene>
    <name evidence="2" type="ORF">Slin15195_G115960</name>
</gene>
<feature type="region of interest" description="Disordered" evidence="1">
    <location>
        <begin position="53"/>
        <end position="89"/>
    </location>
</feature>
<proteinExistence type="predicted"/>
<feature type="region of interest" description="Disordered" evidence="1">
    <location>
        <begin position="119"/>
        <end position="160"/>
    </location>
</feature>
<evidence type="ECO:0000313" key="3">
    <source>
        <dbReference type="Proteomes" id="UP001056384"/>
    </source>
</evidence>